<evidence type="ECO:0000256" key="4">
    <source>
        <dbReference type="ARBA" id="ARBA00023136"/>
    </source>
</evidence>
<sequence>MNQHNDRSSQYRENSLTLIGAVALGTGVMIGAGIFALTGQMAEMTGSLFPLAFLSAALIVLFSAYSYIKMSNAYPSAGGIAMYLKKAYGNTVTTAFHALLMYFSMVIAQSFLARTFGAYTLQLFDVSDSSKMVPALGVGLLILAFLINLSANRIIEGVASVLGFIKIGGIILFGVVGVMVADKVEVNFSTVTSDASITGFLGATALGILAFKGFTTITNSGSELKNPHQNVGRAIIISITFCVVIYALVGFAVASNLSLQEIIETKNYSLAAAARPALGEYAVWFTVILAMLATAGGIIASIFAVSRMLAMLTEMKLIPHSHFKMPGTIQKHTLVYTVVLGLLLTIFFDLTRIASLGIIFYLIMDIAIHWGVLRHLRQDINAHPAILICAIVLDLIVLAGFIITKLISDPLVVGVSIVLMFAIFLTEVLFLRQFKNSQNG</sequence>
<organism evidence="6 7">
    <name type="scientific">Marinicella pacifica</name>
    <dbReference type="NCBI Taxonomy" id="1171543"/>
    <lineage>
        <taxon>Bacteria</taxon>
        <taxon>Pseudomonadati</taxon>
        <taxon>Pseudomonadota</taxon>
        <taxon>Gammaproteobacteria</taxon>
        <taxon>Lysobacterales</taxon>
        <taxon>Marinicellaceae</taxon>
        <taxon>Marinicella</taxon>
    </lineage>
</organism>
<evidence type="ECO:0000256" key="1">
    <source>
        <dbReference type="ARBA" id="ARBA00004141"/>
    </source>
</evidence>
<feature type="transmembrane region" description="Helical" evidence="5">
    <location>
        <begin position="195"/>
        <end position="214"/>
    </location>
</feature>
<dbReference type="InterPro" id="IPR002293">
    <property type="entry name" value="AA/rel_permease1"/>
</dbReference>
<feature type="transmembrane region" description="Helical" evidence="5">
    <location>
        <begin position="234"/>
        <end position="254"/>
    </location>
</feature>
<comment type="subcellular location">
    <subcellularLocation>
        <location evidence="1">Membrane</location>
        <topology evidence="1">Multi-pass membrane protein</topology>
    </subcellularLocation>
</comment>
<protein>
    <submittedName>
        <fullName evidence="6">Amino acid permease</fullName>
    </submittedName>
</protein>
<keyword evidence="4 5" id="KW-0472">Membrane</keyword>
<dbReference type="GO" id="GO:0016020">
    <property type="term" value="C:membrane"/>
    <property type="evidence" value="ECO:0007669"/>
    <property type="project" value="UniProtKB-SubCell"/>
</dbReference>
<dbReference type="AlphaFoldDB" id="A0A917CY29"/>
<comment type="caution">
    <text evidence="6">The sequence shown here is derived from an EMBL/GenBank/DDBJ whole genome shotgun (WGS) entry which is preliminary data.</text>
</comment>
<dbReference type="Proteomes" id="UP000605253">
    <property type="component" value="Unassembled WGS sequence"/>
</dbReference>
<feature type="transmembrane region" description="Helical" evidence="5">
    <location>
        <begin position="132"/>
        <end position="151"/>
    </location>
</feature>
<gene>
    <name evidence="6" type="ORF">GCM10011365_24330</name>
</gene>
<keyword evidence="7" id="KW-1185">Reference proteome</keyword>
<feature type="transmembrane region" description="Helical" evidence="5">
    <location>
        <begin position="48"/>
        <end position="68"/>
    </location>
</feature>
<feature type="transmembrane region" description="Helical" evidence="5">
    <location>
        <begin position="88"/>
        <end position="112"/>
    </location>
</feature>
<feature type="transmembrane region" description="Helical" evidence="5">
    <location>
        <begin position="354"/>
        <end position="373"/>
    </location>
</feature>
<feature type="transmembrane region" description="Helical" evidence="5">
    <location>
        <begin position="331"/>
        <end position="348"/>
    </location>
</feature>
<dbReference type="InterPro" id="IPR050598">
    <property type="entry name" value="AminoAcid_Transporter"/>
</dbReference>
<feature type="transmembrane region" description="Helical" evidence="5">
    <location>
        <begin position="385"/>
        <end position="404"/>
    </location>
</feature>
<dbReference type="PANTHER" id="PTHR11785">
    <property type="entry name" value="AMINO ACID TRANSPORTER"/>
    <property type="match status" value="1"/>
</dbReference>
<evidence type="ECO:0000313" key="6">
    <source>
        <dbReference type="EMBL" id="GGG02322.1"/>
    </source>
</evidence>
<dbReference type="EMBL" id="BMEO01000016">
    <property type="protein sequence ID" value="GGG02322.1"/>
    <property type="molecule type" value="Genomic_DNA"/>
</dbReference>
<dbReference type="GO" id="GO:0015179">
    <property type="term" value="F:L-amino acid transmembrane transporter activity"/>
    <property type="evidence" value="ECO:0007669"/>
    <property type="project" value="TreeGrafter"/>
</dbReference>
<feature type="transmembrane region" description="Helical" evidence="5">
    <location>
        <begin position="158"/>
        <end position="180"/>
    </location>
</feature>
<dbReference type="RefSeq" id="WP_188366035.1">
    <property type="nucleotide sequence ID" value="NZ_BAABJF010000013.1"/>
</dbReference>
<proteinExistence type="predicted"/>
<reference evidence="6" key="2">
    <citation type="submission" date="2020-09" db="EMBL/GenBank/DDBJ databases">
        <authorList>
            <person name="Sun Q."/>
            <person name="Zhou Y."/>
        </authorList>
    </citation>
    <scope>NUCLEOTIDE SEQUENCE</scope>
    <source>
        <strain evidence="6">CGMCC 1.12181</strain>
    </source>
</reference>
<keyword evidence="3 5" id="KW-1133">Transmembrane helix</keyword>
<evidence type="ECO:0000256" key="2">
    <source>
        <dbReference type="ARBA" id="ARBA00022692"/>
    </source>
</evidence>
<dbReference type="Pfam" id="PF13520">
    <property type="entry name" value="AA_permease_2"/>
    <property type="match status" value="1"/>
</dbReference>
<evidence type="ECO:0000313" key="7">
    <source>
        <dbReference type="Proteomes" id="UP000605253"/>
    </source>
</evidence>
<name>A0A917CY29_9GAMM</name>
<dbReference type="PANTHER" id="PTHR11785:SF512">
    <property type="entry name" value="SOBREMESA, ISOFORM B"/>
    <property type="match status" value="1"/>
</dbReference>
<feature type="transmembrane region" description="Helical" evidence="5">
    <location>
        <begin position="16"/>
        <end position="36"/>
    </location>
</feature>
<accession>A0A917CY29</accession>
<dbReference type="Gene3D" id="1.20.1740.10">
    <property type="entry name" value="Amino acid/polyamine transporter I"/>
    <property type="match status" value="1"/>
</dbReference>
<feature type="transmembrane region" description="Helical" evidence="5">
    <location>
        <begin position="281"/>
        <end position="310"/>
    </location>
</feature>
<dbReference type="PIRSF" id="PIRSF006060">
    <property type="entry name" value="AA_transporter"/>
    <property type="match status" value="1"/>
</dbReference>
<evidence type="ECO:0000256" key="5">
    <source>
        <dbReference type="SAM" id="Phobius"/>
    </source>
</evidence>
<reference evidence="6" key="1">
    <citation type="journal article" date="2014" name="Int. J. Syst. Evol. Microbiol.">
        <title>Complete genome sequence of Corynebacterium casei LMG S-19264T (=DSM 44701T), isolated from a smear-ripened cheese.</title>
        <authorList>
            <consortium name="US DOE Joint Genome Institute (JGI-PGF)"/>
            <person name="Walter F."/>
            <person name="Albersmeier A."/>
            <person name="Kalinowski J."/>
            <person name="Ruckert C."/>
        </authorList>
    </citation>
    <scope>NUCLEOTIDE SEQUENCE</scope>
    <source>
        <strain evidence="6">CGMCC 1.12181</strain>
    </source>
</reference>
<evidence type="ECO:0000256" key="3">
    <source>
        <dbReference type="ARBA" id="ARBA00022989"/>
    </source>
</evidence>
<feature type="transmembrane region" description="Helical" evidence="5">
    <location>
        <begin position="410"/>
        <end position="431"/>
    </location>
</feature>
<keyword evidence="2 5" id="KW-0812">Transmembrane</keyword>